<dbReference type="Proteomes" id="UP000425916">
    <property type="component" value="Chromosome"/>
</dbReference>
<dbReference type="RefSeq" id="WP_156271665.1">
    <property type="nucleotide sequence ID" value="NZ_CP046244.1"/>
</dbReference>
<protein>
    <submittedName>
        <fullName evidence="2">Uncharacterized protein</fullName>
    </submittedName>
</protein>
<dbReference type="EMBL" id="CP046244">
    <property type="protein sequence ID" value="QGP91261.1"/>
    <property type="molecule type" value="Genomic_DNA"/>
</dbReference>
<evidence type="ECO:0000313" key="2">
    <source>
        <dbReference type="EMBL" id="QGP91578.1"/>
    </source>
</evidence>
<evidence type="ECO:0000313" key="3">
    <source>
        <dbReference type="EMBL" id="QGP92294.1"/>
    </source>
</evidence>
<accession>A0A6I5ZP61</accession>
<dbReference type="EMBL" id="CP046244">
    <property type="protein sequence ID" value="QGP92294.1"/>
    <property type="molecule type" value="Genomic_DNA"/>
</dbReference>
<evidence type="ECO:0000313" key="1">
    <source>
        <dbReference type="EMBL" id="QGP91261.1"/>
    </source>
</evidence>
<proteinExistence type="predicted"/>
<reference evidence="2 4" key="1">
    <citation type="submission" date="2019-11" db="EMBL/GenBank/DDBJ databases">
        <title>Genome sequence of Moorella glycerini DSM11254.</title>
        <authorList>
            <person name="Poehlein A."/>
            <person name="Boeer T."/>
            <person name="Daniel R."/>
        </authorList>
    </citation>
    <scope>NUCLEOTIDE SEQUENCE [LARGE SCALE GENOMIC DNA]</scope>
    <source>
        <strain evidence="2 4">DSM 11254</strain>
    </source>
</reference>
<dbReference type="EMBL" id="CP046244">
    <property type="protein sequence ID" value="QGP91578.1"/>
    <property type="molecule type" value="Genomic_DNA"/>
</dbReference>
<keyword evidence="4" id="KW-1185">Reference proteome</keyword>
<dbReference type="AlphaFoldDB" id="A0A6I5ZP61"/>
<name>A0A6I5ZP61_9FIRM</name>
<sequence length="100" mass="11851">MLKLDSPRDVESLLEILAFVLWANTFGSYGEELERPVLDFARDLYAELLKYLESFYTAREEPHYYSFICQLQLEQGFDFQRKRLAALDKKLAERFKAPSF</sequence>
<organism evidence="2 4">
    <name type="scientific">Neomoorella glycerini</name>
    <dbReference type="NCBI Taxonomy" id="55779"/>
    <lineage>
        <taxon>Bacteria</taxon>
        <taxon>Bacillati</taxon>
        <taxon>Bacillota</taxon>
        <taxon>Clostridia</taxon>
        <taxon>Neomoorellales</taxon>
        <taxon>Neomoorellaceae</taxon>
        <taxon>Neomoorella</taxon>
    </lineage>
</organism>
<evidence type="ECO:0000313" key="4">
    <source>
        <dbReference type="Proteomes" id="UP000425916"/>
    </source>
</evidence>
<gene>
    <name evidence="1" type="ORF">MGLY_05880</name>
    <name evidence="2" type="ORF">MGLY_09140</name>
    <name evidence="3" type="ORF">MGLY_16660</name>
</gene>